<sequence length="225" mass="23219">MRLSFRPVLFPALMLFTVFAGTSVARADTISLSITQEASGTIGSQSFTNQNVTFTGTFSSQQLLSCIAANTCPGPLGPGTGEYTLTTFTDPETTTTLVTTITVGGLGTFLANSGINFIDVNYSGGPLTNVSIADGGDPNGHLIFPVDPTNLNLENCLGNFPADDCPLSASTSDGPLILTSASEDFTTSATVTPENATVPEPSTLALLATGFLGLSGFIRGRFRSA</sequence>
<evidence type="ECO:0000256" key="1">
    <source>
        <dbReference type="SAM" id="SignalP"/>
    </source>
</evidence>
<feature type="chain" id="PRO_5040787381" description="Ice-binding protein C-terminal domain-containing protein" evidence="1">
    <location>
        <begin position="21"/>
        <end position="225"/>
    </location>
</feature>
<dbReference type="Pfam" id="PF07589">
    <property type="entry name" value="PEP-CTERM"/>
    <property type="match status" value="1"/>
</dbReference>
<evidence type="ECO:0000313" key="4">
    <source>
        <dbReference type="Proteomes" id="UP000535182"/>
    </source>
</evidence>
<name>A0A9X0U200_9BACT</name>
<keyword evidence="4" id="KW-1185">Reference proteome</keyword>
<protein>
    <recommendedName>
        <fullName evidence="2">Ice-binding protein C-terminal domain-containing protein</fullName>
    </recommendedName>
</protein>
<gene>
    <name evidence="3" type="ORF">HDF14_000510</name>
</gene>
<evidence type="ECO:0000313" key="3">
    <source>
        <dbReference type="EMBL" id="MBB5326916.1"/>
    </source>
</evidence>
<dbReference type="Proteomes" id="UP000535182">
    <property type="component" value="Unassembled WGS sequence"/>
</dbReference>
<accession>A0A9X0U200</accession>
<keyword evidence="1" id="KW-0732">Signal</keyword>
<dbReference type="AlphaFoldDB" id="A0A9X0U200"/>
<dbReference type="EMBL" id="JACHEB010000001">
    <property type="protein sequence ID" value="MBB5326916.1"/>
    <property type="molecule type" value="Genomic_DNA"/>
</dbReference>
<dbReference type="NCBIfam" id="TIGR02595">
    <property type="entry name" value="PEP_CTERM"/>
    <property type="match status" value="1"/>
</dbReference>
<dbReference type="RefSeq" id="WP_183973175.1">
    <property type="nucleotide sequence ID" value="NZ_JACHEB010000001.1"/>
</dbReference>
<feature type="domain" description="Ice-binding protein C-terminal" evidence="2">
    <location>
        <begin position="197"/>
        <end position="217"/>
    </location>
</feature>
<dbReference type="InterPro" id="IPR013424">
    <property type="entry name" value="Ice-binding_C"/>
</dbReference>
<comment type="caution">
    <text evidence="3">The sequence shown here is derived from an EMBL/GenBank/DDBJ whole genome shotgun (WGS) entry which is preliminary data.</text>
</comment>
<reference evidence="3 4" key="1">
    <citation type="submission" date="2020-08" db="EMBL/GenBank/DDBJ databases">
        <title>Genomic Encyclopedia of Type Strains, Phase IV (KMG-V): Genome sequencing to study the core and pangenomes of soil and plant-associated prokaryotes.</title>
        <authorList>
            <person name="Whitman W."/>
        </authorList>
    </citation>
    <scope>NUCLEOTIDE SEQUENCE [LARGE SCALE GENOMIC DNA]</scope>
    <source>
        <strain evidence="3 4">X5P2</strain>
    </source>
</reference>
<feature type="signal peptide" evidence="1">
    <location>
        <begin position="1"/>
        <end position="20"/>
    </location>
</feature>
<organism evidence="3 4">
    <name type="scientific">Tunturiibacter gelidiferens</name>
    <dbReference type="NCBI Taxonomy" id="3069689"/>
    <lineage>
        <taxon>Bacteria</taxon>
        <taxon>Pseudomonadati</taxon>
        <taxon>Acidobacteriota</taxon>
        <taxon>Terriglobia</taxon>
        <taxon>Terriglobales</taxon>
        <taxon>Acidobacteriaceae</taxon>
        <taxon>Tunturiibacter</taxon>
    </lineage>
</organism>
<evidence type="ECO:0000259" key="2">
    <source>
        <dbReference type="Pfam" id="PF07589"/>
    </source>
</evidence>
<proteinExistence type="predicted"/>